<evidence type="ECO:0000256" key="3">
    <source>
        <dbReference type="SAM" id="MobiDB-lite"/>
    </source>
</evidence>
<dbReference type="InterPro" id="IPR011051">
    <property type="entry name" value="RmlC_Cupin_sf"/>
</dbReference>
<sequence>MEKNMRRFGFLLLLVLIHGVMVMRSNGYEGEEGWGGGDWGGEGGGDWGGDWGGEGGEWGGEGGAGGGEGGGGRRGWFMMRESRKVIKSEGGEMRVVISPRGRIIEKPMHIGFLTMEPKTLFVPQYLDSSLLIFIRQGEATLGVICKDEFGERRLKAGDIYWIPAGSVFYLHNTGRGQRLHVICSIDPTQSLGFETFQPFYIGGGPSSVLAGFDPDTLTSALNVSRPELQEMMRSQFRGPIVHVMEGPEGPQPTTTWTQFLGLREEEKRSHLKKLLEMKQGSPQDQQYSSGWSWRTIIRSFMDLIEEKNKGSGSSKCQDSYNIYDQKPSFRNDYGWSTALDYEDYEPLKHSGIGVFLVNLTAGSMMAPHMNPTATEYGIVLAGSGEIQVVFPNGTSALNTRVSVGDVFWIPRYFAFCQIASRTAPFEFVGFTTSAHKNRPQFLVGSNSLLTTLNVTSLSMAFGVDEETMRRFIEAQREAVILPTASAAPPHVSETVRNGFGRLI</sequence>
<name>A0AA51NHA1_CAMSA</name>
<keyword evidence="7" id="KW-1185">Reference proteome</keyword>
<dbReference type="RefSeq" id="XP_010414517.1">
    <property type="nucleotide sequence ID" value="XM_010416215.2"/>
</dbReference>
<dbReference type="InterPro" id="IPR006045">
    <property type="entry name" value="Cupin_1"/>
</dbReference>
<dbReference type="InterPro" id="IPR014710">
    <property type="entry name" value="RmlC-like_jellyroll"/>
</dbReference>
<dbReference type="GO" id="GO:0045735">
    <property type="term" value="F:nutrient reservoir activity"/>
    <property type="evidence" value="ECO:0007669"/>
    <property type="project" value="UniProtKB-ARBA"/>
</dbReference>
<accession>A0AA51NHA1</accession>
<dbReference type="InterPro" id="IPR050253">
    <property type="entry name" value="Seed_Storage-Functional"/>
</dbReference>
<dbReference type="Proteomes" id="UP000694864">
    <property type="component" value="Chromosome 7"/>
</dbReference>
<evidence type="ECO:0000313" key="6">
    <source>
        <dbReference type="EMBL" id="WMQ52473.1"/>
    </source>
</evidence>
<dbReference type="EMBL" id="OR184839">
    <property type="protein sequence ID" value="WMQ52473.1"/>
    <property type="molecule type" value="mRNA"/>
</dbReference>
<comment type="function">
    <text evidence="1">Seed storage protein.</text>
</comment>
<evidence type="ECO:0000256" key="4">
    <source>
        <dbReference type="SAM" id="SignalP"/>
    </source>
</evidence>
<dbReference type="PANTHER" id="PTHR31189">
    <property type="entry name" value="OS03G0336100 PROTEIN-RELATED"/>
    <property type="match status" value="1"/>
</dbReference>
<reference evidence="8" key="4">
    <citation type="submission" date="2025-05" db="UniProtKB">
        <authorList>
            <consortium name="RefSeq"/>
        </authorList>
    </citation>
    <scope>IDENTIFICATION</scope>
    <source>
        <tissue evidence="8">Leaf</tissue>
    </source>
</reference>
<feature type="domain" description="Cupin type-1" evidence="5">
    <location>
        <begin position="77"/>
        <end position="229"/>
    </location>
</feature>
<dbReference type="SMART" id="SM00835">
    <property type="entry name" value="Cupin_1"/>
    <property type="match status" value="2"/>
</dbReference>
<protein>
    <submittedName>
        <fullName evidence="8">Vicilin-like seed storage protein At2g28490</fullName>
    </submittedName>
    <submittedName>
        <fullName evidence="6">Vicillin</fullName>
    </submittedName>
</protein>
<reference evidence="6" key="3">
    <citation type="submission" date="2023-06" db="EMBL/GenBank/DDBJ databases">
        <authorList>
            <person name="Hegedus D."/>
            <person name="Coutu C."/>
            <person name="Wanasundara J."/>
            <person name="Mohottalalage S."/>
        </authorList>
    </citation>
    <scope>NUCLEOTIDE SEQUENCE</scope>
    <source>
        <strain evidence="6">CsVic2-1-G1</strain>
        <tissue evidence="6">Seed excised</tissue>
    </source>
</reference>
<evidence type="ECO:0000259" key="5">
    <source>
        <dbReference type="SMART" id="SM00835"/>
    </source>
</evidence>
<proteinExistence type="evidence at transcript level"/>
<organism evidence="6">
    <name type="scientific">Camelina sativa</name>
    <name type="common">False flax</name>
    <name type="synonym">Myagrum sativum</name>
    <dbReference type="NCBI Taxonomy" id="90675"/>
    <lineage>
        <taxon>Eukaryota</taxon>
        <taxon>Viridiplantae</taxon>
        <taxon>Streptophyta</taxon>
        <taxon>Embryophyta</taxon>
        <taxon>Tracheophyta</taxon>
        <taxon>Spermatophyta</taxon>
        <taxon>Magnoliopsida</taxon>
        <taxon>eudicotyledons</taxon>
        <taxon>Gunneridae</taxon>
        <taxon>Pentapetalae</taxon>
        <taxon>rosids</taxon>
        <taxon>malvids</taxon>
        <taxon>Brassicales</taxon>
        <taxon>Brassicaceae</taxon>
        <taxon>Camelineae</taxon>
        <taxon>Camelina</taxon>
    </lineage>
</organism>
<evidence type="ECO:0000256" key="2">
    <source>
        <dbReference type="ARBA" id="ARBA00022729"/>
    </source>
</evidence>
<dbReference type="FunFam" id="2.60.120.10:FF:000073">
    <property type="entry name" value="Glycinin G1"/>
    <property type="match status" value="1"/>
</dbReference>
<dbReference type="Gene3D" id="2.60.120.10">
    <property type="entry name" value="Jelly Rolls"/>
    <property type="match status" value="2"/>
</dbReference>
<keyword evidence="2 4" id="KW-0732">Signal</keyword>
<evidence type="ECO:0000313" key="7">
    <source>
        <dbReference type="Proteomes" id="UP000694864"/>
    </source>
</evidence>
<dbReference type="Pfam" id="PF00190">
    <property type="entry name" value="Cupin_1"/>
    <property type="match status" value="2"/>
</dbReference>
<dbReference type="CDD" id="cd02245">
    <property type="entry name" value="cupin_7S_vicilin-like_C"/>
    <property type="match status" value="1"/>
</dbReference>
<reference evidence="7" key="1">
    <citation type="journal article" date="1997" name="Nucleic Acids Res.">
        <title>tRNAscan-SE: a program for improved detection of transfer RNA genes in genomic sequence.</title>
        <authorList>
            <person name="Lowe T.M."/>
            <person name="Eddy S.R."/>
        </authorList>
    </citation>
    <scope>NUCLEOTIDE SEQUENCE [LARGE SCALE GENOMIC DNA]</scope>
    <source>
        <strain evidence="7">r\DH55</strain>
    </source>
</reference>
<dbReference type="KEGG" id="csat:104700678"/>
<dbReference type="GO" id="GO:0010431">
    <property type="term" value="P:seed maturation"/>
    <property type="evidence" value="ECO:0007669"/>
    <property type="project" value="UniProtKB-ARBA"/>
</dbReference>
<feature type="domain" description="Cupin type-1" evidence="5">
    <location>
        <begin position="320"/>
        <end position="469"/>
    </location>
</feature>
<dbReference type="PANTHER" id="PTHR31189:SF2">
    <property type="entry name" value="RMLC-LIKE CUPINS SUPERFAMILY PROTEIN"/>
    <property type="match status" value="1"/>
</dbReference>
<dbReference type="CDD" id="cd02244">
    <property type="entry name" value="cupin_7S_vicilin-like_N"/>
    <property type="match status" value="1"/>
</dbReference>
<feature type="chain" id="PRO_5041463908" evidence="4">
    <location>
        <begin position="28"/>
        <end position="503"/>
    </location>
</feature>
<feature type="region of interest" description="Disordered" evidence="3">
    <location>
        <begin position="33"/>
        <end position="72"/>
    </location>
</feature>
<evidence type="ECO:0000256" key="1">
    <source>
        <dbReference type="ARBA" id="ARBA00003839"/>
    </source>
</evidence>
<reference evidence="7" key="2">
    <citation type="journal article" date="2014" name="Nat. Commun.">
        <title>The emerging biofuel crop Camelina sativa retains a highly undifferentiated hexaploid genome structure.</title>
        <authorList>
            <person name="Kagale S."/>
            <person name="Koh C."/>
            <person name="Nixon J."/>
            <person name="Bollina V."/>
            <person name="Clarke W.E."/>
            <person name="Tuteja R."/>
            <person name="Spillane C."/>
            <person name="Robinson S.J."/>
            <person name="Links M.G."/>
            <person name="Clarke C."/>
            <person name="Higgins E.E."/>
            <person name="Huebert T."/>
            <person name="Sharpe A.G."/>
            <person name="Parkin I.A."/>
        </authorList>
    </citation>
    <scope>NUCLEOTIDE SEQUENCE [LARGE SCALE GENOMIC DNA]</scope>
    <source>
        <strain evidence="7">r\DH55</strain>
    </source>
</reference>
<dbReference type="AlphaFoldDB" id="A0AA51NHA1"/>
<evidence type="ECO:0000313" key="8">
    <source>
        <dbReference type="RefSeq" id="XP_010414517.1"/>
    </source>
</evidence>
<dbReference type="SUPFAM" id="SSF51182">
    <property type="entry name" value="RmlC-like cupins"/>
    <property type="match status" value="1"/>
</dbReference>
<gene>
    <name evidence="8" type="primary">LOC104700678</name>
</gene>
<dbReference type="GeneID" id="104700678"/>
<feature type="signal peptide" evidence="4">
    <location>
        <begin position="1"/>
        <end position="27"/>
    </location>
</feature>